<name>A0AAQ4DQH6_AMBAM</name>
<dbReference type="AlphaFoldDB" id="A0AAQ4DQH6"/>
<keyword evidence="2" id="KW-1185">Reference proteome</keyword>
<comment type="caution">
    <text evidence="1">The sequence shown here is derived from an EMBL/GenBank/DDBJ whole genome shotgun (WGS) entry which is preliminary data.</text>
</comment>
<proteinExistence type="predicted"/>
<dbReference type="Proteomes" id="UP001321473">
    <property type="component" value="Unassembled WGS sequence"/>
</dbReference>
<reference evidence="1 2" key="1">
    <citation type="journal article" date="2023" name="Arcadia Sci">
        <title>De novo assembly of a long-read Amblyomma americanum tick genome.</title>
        <authorList>
            <person name="Chou S."/>
            <person name="Poskanzer K.E."/>
            <person name="Rollins M."/>
            <person name="Thuy-Boun P.S."/>
        </authorList>
    </citation>
    <scope>NUCLEOTIDE SEQUENCE [LARGE SCALE GENOMIC DNA]</scope>
    <source>
        <strain evidence="1">F_SG_1</strain>
        <tissue evidence="1">Salivary glands</tissue>
    </source>
</reference>
<dbReference type="EMBL" id="JARKHS020028082">
    <property type="protein sequence ID" value="KAK8764716.1"/>
    <property type="molecule type" value="Genomic_DNA"/>
</dbReference>
<gene>
    <name evidence="1" type="ORF">V5799_032673</name>
</gene>
<sequence length="68" mass="7708">MRILLVFHQKESDHEKCNLTCCDFEREDAGPFCTEHKFLDGMQCSEAKTCRKGVCIAENWETAPSPAA</sequence>
<organism evidence="1 2">
    <name type="scientific">Amblyomma americanum</name>
    <name type="common">Lone star tick</name>
    <dbReference type="NCBI Taxonomy" id="6943"/>
    <lineage>
        <taxon>Eukaryota</taxon>
        <taxon>Metazoa</taxon>
        <taxon>Ecdysozoa</taxon>
        <taxon>Arthropoda</taxon>
        <taxon>Chelicerata</taxon>
        <taxon>Arachnida</taxon>
        <taxon>Acari</taxon>
        <taxon>Parasitiformes</taxon>
        <taxon>Ixodida</taxon>
        <taxon>Ixodoidea</taxon>
        <taxon>Ixodidae</taxon>
        <taxon>Amblyomminae</taxon>
        <taxon>Amblyomma</taxon>
    </lineage>
</organism>
<protein>
    <submittedName>
        <fullName evidence="1">Uncharacterized protein</fullName>
    </submittedName>
</protein>
<evidence type="ECO:0000313" key="2">
    <source>
        <dbReference type="Proteomes" id="UP001321473"/>
    </source>
</evidence>
<accession>A0AAQ4DQH6</accession>
<evidence type="ECO:0000313" key="1">
    <source>
        <dbReference type="EMBL" id="KAK8764716.1"/>
    </source>
</evidence>